<organism evidence="2 3">
    <name type="scientific">Coemansia biformis</name>
    <dbReference type="NCBI Taxonomy" id="1286918"/>
    <lineage>
        <taxon>Eukaryota</taxon>
        <taxon>Fungi</taxon>
        <taxon>Fungi incertae sedis</taxon>
        <taxon>Zoopagomycota</taxon>
        <taxon>Kickxellomycotina</taxon>
        <taxon>Kickxellomycetes</taxon>
        <taxon>Kickxellales</taxon>
        <taxon>Kickxellaceae</taxon>
        <taxon>Coemansia</taxon>
    </lineage>
</organism>
<evidence type="ECO:0000313" key="3">
    <source>
        <dbReference type="Proteomes" id="UP001143981"/>
    </source>
</evidence>
<feature type="compositionally biased region" description="Basic residues" evidence="1">
    <location>
        <begin position="45"/>
        <end position="54"/>
    </location>
</feature>
<reference evidence="2" key="1">
    <citation type="submission" date="2022-07" db="EMBL/GenBank/DDBJ databases">
        <title>Phylogenomic reconstructions and comparative analyses of Kickxellomycotina fungi.</title>
        <authorList>
            <person name="Reynolds N.K."/>
            <person name="Stajich J.E."/>
            <person name="Barry K."/>
            <person name="Grigoriev I.V."/>
            <person name="Crous P."/>
            <person name="Smith M.E."/>
        </authorList>
    </citation>
    <scope>NUCLEOTIDE SEQUENCE</scope>
    <source>
        <strain evidence="2">BCRC 34381</strain>
    </source>
</reference>
<sequence length="54" mass="6292">VASRRRQALARPPWLMQVPLTHLSSCRRRISSASWRPTSPWVPSPRRRQRQSSG</sequence>
<dbReference type="Proteomes" id="UP001143981">
    <property type="component" value="Unassembled WGS sequence"/>
</dbReference>
<dbReference type="EMBL" id="JANBOI010000037">
    <property type="protein sequence ID" value="KAJ1735189.1"/>
    <property type="molecule type" value="Genomic_DNA"/>
</dbReference>
<gene>
    <name evidence="2" type="ORF">LPJ61_000683</name>
</gene>
<proteinExistence type="predicted"/>
<accession>A0A9W8D0B3</accession>
<feature type="non-terminal residue" evidence="2">
    <location>
        <position position="54"/>
    </location>
</feature>
<evidence type="ECO:0000313" key="2">
    <source>
        <dbReference type="EMBL" id="KAJ1735189.1"/>
    </source>
</evidence>
<feature type="region of interest" description="Disordered" evidence="1">
    <location>
        <begin position="30"/>
        <end position="54"/>
    </location>
</feature>
<comment type="caution">
    <text evidence="2">The sequence shown here is derived from an EMBL/GenBank/DDBJ whole genome shotgun (WGS) entry which is preliminary data.</text>
</comment>
<feature type="non-terminal residue" evidence="2">
    <location>
        <position position="1"/>
    </location>
</feature>
<protein>
    <submittedName>
        <fullName evidence="2">Uncharacterized protein</fullName>
    </submittedName>
</protein>
<evidence type="ECO:0000256" key="1">
    <source>
        <dbReference type="SAM" id="MobiDB-lite"/>
    </source>
</evidence>
<dbReference type="AlphaFoldDB" id="A0A9W8D0B3"/>
<keyword evidence="3" id="KW-1185">Reference proteome</keyword>
<name>A0A9W8D0B3_9FUNG</name>